<evidence type="ECO:0000313" key="1">
    <source>
        <dbReference type="EMBL" id="SFP00787.1"/>
    </source>
</evidence>
<accession>A0A662ZHL5</accession>
<gene>
    <name evidence="1" type="ORF">SAMN02910344_00159</name>
</gene>
<dbReference type="Gene3D" id="3.40.30.10">
    <property type="entry name" value="Glutaredoxin"/>
    <property type="match status" value="1"/>
</dbReference>
<sequence>MIIEVNQSNIQEELVAKSAEKTILFYVYDPNNQQTQAVTTAIENTVGQQNEFLTLAKGNAADPVIQSICMQLQISSLPSICVFKNGRPVDIISSAELSNPDSASAIVAGLMPAKEQILLHEATKLLSENNVNGSFAKIADAFALAPNDINIRFAYVEIAIKAKKLSEARTALEGVDPNSRLDKIYTDLEAALTLAEKNQQNPEIDILQEKLKQNPDDLDNVEKLCTALSQSGKATDALDLLLGYLRKDLNAGNLKQVYLDIISTMNGDPKQSRYRSKLYTIMY</sequence>
<proteinExistence type="predicted"/>
<evidence type="ECO:0000313" key="2">
    <source>
        <dbReference type="Proteomes" id="UP000243745"/>
    </source>
</evidence>
<dbReference type="RefSeq" id="WP_093140012.1">
    <property type="nucleotide sequence ID" value="NZ_FOXF01000002.1"/>
</dbReference>
<dbReference type="AlphaFoldDB" id="A0A662ZHL5"/>
<dbReference type="Proteomes" id="UP000243745">
    <property type="component" value="Unassembled WGS sequence"/>
</dbReference>
<dbReference type="SUPFAM" id="SSF52833">
    <property type="entry name" value="Thioredoxin-like"/>
    <property type="match status" value="1"/>
</dbReference>
<reference evidence="1 2" key="1">
    <citation type="submission" date="2016-10" db="EMBL/GenBank/DDBJ databases">
        <authorList>
            <person name="Varghese N."/>
            <person name="Submissions S."/>
        </authorList>
    </citation>
    <scope>NUCLEOTIDE SEQUENCE [LARGE SCALE GENOMIC DNA]</scope>
    <source>
        <strain evidence="1 2">DSM 1361</strain>
    </source>
</reference>
<dbReference type="Gene3D" id="1.25.40.10">
    <property type="entry name" value="Tetratricopeptide repeat domain"/>
    <property type="match status" value="2"/>
</dbReference>
<dbReference type="OrthoDB" id="9790390at2"/>
<name>A0A662ZHL5_9GAMM</name>
<dbReference type="InterPro" id="IPR036249">
    <property type="entry name" value="Thioredoxin-like_sf"/>
</dbReference>
<dbReference type="Pfam" id="PF14561">
    <property type="entry name" value="TPR_20"/>
    <property type="match status" value="1"/>
</dbReference>
<organism evidence="1 2">
    <name type="scientific">Ruminobacter amylophilus</name>
    <dbReference type="NCBI Taxonomy" id="867"/>
    <lineage>
        <taxon>Bacteria</taxon>
        <taxon>Pseudomonadati</taxon>
        <taxon>Pseudomonadota</taxon>
        <taxon>Gammaproteobacteria</taxon>
        <taxon>Aeromonadales</taxon>
        <taxon>Succinivibrionaceae</taxon>
        <taxon>Ruminobacter</taxon>
    </lineage>
</organism>
<dbReference type="EMBL" id="FOXF01000002">
    <property type="protein sequence ID" value="SFP00787.1"/>
    <property type="molecule type" value="Genomic_DNA"/>
</dbReference>
<dbReference type="InterPro" id="IPR011990">
    <property type="entry name" value="TPR-like_helical_dom_sf"/>
</dbReference>
<protein>
    <submittedName>
        <fullName evidence="1">Tetratricopeptide repeat-containing protein</fullName>
    </submittedName>
</protein>
<keyword evidence="2" id="KW-1185">Reference proteome</keyword>